<evidence type="ECO:0000313" key="1">
    <source>
        <dbReference type="EMBL" id="KAI5652892.1"/>
    </source>
</evidence>
<keyword evidence="2" id="KW-1185">Reference proteome</keyword>
<comment type="caution">
    <text evidence="1">The sequence shown here is derived from an EMBL/GenBank/DDBJ whole genome shotgun (WGS) entry which is preliminary data.</text>
</comment>
<organism evidence="1 2">
    <name type="scientific">Catharanthus roseus</name>
    <name type="common">Madagascar periwinkle</name>
    <name type="synonym">Vinca rosea</name>
    <dbReference type="NCBI Taxonomy" id="4058"/>
    <lineage>
        <taxon>Eukaryota</taxon>
        <taxon>Viridiplantae</taxon>
        <taxon>Streptophyta</taxon>
        <taxon>Embryophyta</taxon>
        <taxon>Tracheophyta</taxon>
        <taxon>Spermatophyta</taxon>
        <taxon>Magnoliopsida</taxon>
        <taxon>eudicotyledons</taxon>
        <taxon>Gunneridae</taxon>
        <taxon>Pentapetalae</taxon>
        <taxon>asterids</taxon>
        <taxon>lamiids</taxon>
        <taxon>Gentianales</taxon>
        <taxon>Apocynaceae</taxon>
        <taxon>Rauvolfioideae</taxon>
        <taxon>Vinceae</taxon>
        <taxon>Catharanthinae</taxon>
        <taxon>Catharanthus</taxon>
    </lineage>
</organism>
<gene>
    <name evidence="1" type="ORF">M9H77_30079</name>
</gene>
<protein>
    <submittedName>
        <fullName evidence="1">Uncharacterized protein</fullName>
    </submittedName>
</protein>
<evidence type="ECO:0000313" key="2">
    <source>
        <dbReference type="Proteomes" id="UP001060085"/>
    </source>
</evidence>
<dbReference type="EMBL" id="CM044707">
    <property type="protein sequence ID" value="KAI5652892.1"/>
    <property type="molecule type" value="Genomic_DNA"/>
</dbReference>
<accession>A0ACB9ZYU6</accession>
<sequence length="176" mass="20365">MSRLLDEPGCEDNTPPRPQALEGLGQQLSCLAKTVNDLRRKEEAILEQSNRRILGGHLMHNNQWGYGNFSSHARTLEHKFYDCYEGNRLGTRNSFNYTSCKRVSRNDVRNGGNYVNMDERFHKRKGDYERYYDSYNKGGYSYRSSQTWGTTSRSPSYNNLKLPLLCGTFGPHDYEA</sequence>
<proteinExistence type="predicted"/>
<reference evidence="2" key="1">
    <citation type="journal article" date="2023" name="Nat. Plants">
        <title>Single-cell RNA sequencing provides a high-resolution roadmap for understanding the multicellular compartmentation of specialized metabolism.</title>
        <authorList>
            <person name="Sun S."/>
            <person name="Shen X."/>
            <person name="Li Y."/>
            <person name="Li Y."/>
            <person name="Wang S."/>
            <person name="Li R."/>
            <person name="Zhang H."/>
            <person name="Shen G."/>
            <person name="Guo B."/>
            <person name="Wei J."/>
            <person name="Xu J."/>
            <person name="St-Pierre B."/>
            <person name="Chen S."/>
            <person name="Sun C."/>
        </authorList>
    </citation>
    <scope>NUCLEOTIDE SEQUENCE [LARGE SCALE GENOMIC DNA]</scope>
</reference>
<dbReference type="Proteomes" id="UP001060085">
    <property type="component" value="Linkage Group LG07"/>
</dbReference>
<name>A0ACB9ZYU6_CATRO</name>